<dbReference type="PANTHER" id="PTHR23308">
    <property type="entry name" value="NUCLEAR INHIBITOR OF PROTEIN PHOSPHATASE-1"/>
    <property type="match status" value="1"/>
</dbReference>
<dbReference type="SUPFAM" id="SSF49879">
    <property type="entry name" value="SMAD/FHA domain"/>
    <property type="match status" value="1"/>
</dbReference>
<dbReference type="OrthoDB" id="444265at2759"/>
<evidence type="ECO:0000313" key="3">
    <source>
        <dbReference type="Proteomes" id="UP000094389"/>
    </source>
</evidence>
<dbReference type="PROSITE" id="PS50006">
    <property type="entry name" value="FHA_DOMAIN"/>
    <property type="match status" value="1"/>
</dbReference>
<accession>A0A1E4SA90</accession>
<dbReference type="InterPro" id="IPR000253">
    <property type="entry name" value="FHA_dom"/>
</dbReference>
<sequence length="189" mass="21866">MNYSGQQTKLRYGREHYELRNQQLDKSTNQVVVKEKPNFKPTGLLAKESNNIGGIQLKYTEPQDGCGPPKNQEYILYIFHPNTDTTNRYNLNTKHFHLIGRDEKVVDLKTDDDTCSKQHAVIQFRERPEKDPNTLKTIKVVKPYIIDLESSNGTFLNGEEIPTSRFIELRPEDVVKFGDSETDYVLMTL</sequence>
<evidence type="ECO:0000259" key="1">
    <source>
        <dbReference type="PROSITE" id="PS50006"/>
    </source>
</evidence>
<dbReference type="OMA" id="KIPTANW"/>
<dbReference type="EMBL" id="KV453925">
    <property type="protein sequence ID" value="ODV76414.1"/>
    <property type="molecule type" value="Genomic_DNA"/>
</dbReference>
<dbReference type="Proteomes" id="UP000094389">
    <property type="component" value="Unassembled WGS sequence"/>
</dbReference>
<dbReference type="InterPro" id="IPR008984">
    <property type="entry name" value="SMAD_FHA_dom_sf"/>
</dbReference>
<name>A0A1E4SA90_CYBJN</name>
<dbReference type="AlphaFoldDB" id="A0A1E4SA90"/>
<evidence type="ECO:0000313" key="2">
    <source>
        <dbReference type="EMBL" id="ODV76414.1"/>
    </source>
</evidence>
<reference evidence="2 3" key="1">
    <citation type="journal article" date="2016" name="Proc. Natl. Acad. Sci. U.S.A.">
        <title>Comparative genomics of biotechnologically important yeasts.</title>
        <authorList>
            <person name="Riley R."/>
            <person name="Haridas S."/>
            <person name="Wolfe K.H."/>
            <person name="Lopes M.R."/>
            <person name="Hittinger C.T."/>
            <person name="Goeker M."/>
            <person name="Salamov A.A."/>
            <person name="Wisecaver J.H."/>
            <person name="Long T.M."/>
            <person name="Calvey C.H."/>
            <person name="Aerts A.L."/>
            <person name="Barry K.W."/>
            <person name="Choi C."/>
            <person name="Clum A."/>
            <person name="Coughlan A.Y."/>
            <person name="Deshpande S."/>
            <person name="Douglass A.P."/>
            <person name="Hanson S.J."/>
            <person name="Klenk H.-P."/>
            <person name="LaButti K.M."/>
            <person name="Lapidus A."/>
            <person name="Lindquist E.A."/>
            <person name="Lipzen A.M."/>
            <person name="Meier-Kolthoff J.P."/>
            <person name="Ohm R.A."/>
            <person name="Otillar R.P."/>
            <person name="Pangilinan J.L."/>
            <person name="Peng Y."/>
            <person name="Rokas A."/>
            <person name="Rosa C.A."/>
            <person name="Scheuner C."/>
            <person name="Sibirny A.A."/>
            <person name="Slot J.C."/>
            <person name="Stielow J.B."/>
            <person name="Sun H."/>
            <person name="Kurtzman C.P."/>
            <person name="Blackwell M."/>
            <person name="Grigoriev I.V."/>
            <person name="Jeffries T.W."/>
        </authorList>
    </citation>
    <scope>NUCLEOTIDE SEQUENCE [LARGE SCALE GENOMIC DNA]</scope>
    <source>
        <strain evidence="3">ATCC 18201 / CBS 1600 / BCRC 20928 / JCM 3617 / NBRC 0987 / NRRL Y-1542</strain>
    </source>
</reference>
<dbReference type="Gene3D" id="2.60.200.20">
    <property type="match status" value="1"/>
</dbReference>
<gene>
    <name evidence="2" type="ORF">CYBJADRAFT_165696</name>
</gene>
<keyword evidence="3" id="KW-1185">Reference proteome</keyword>
<dbReference type="Pfam" id="PF00498">
    <property type="entry name" value="FHA"/>
    <property type="match status" value="1"/>
</dbReference>
<dbReference type="STRING" id="983966.A0A1E4SA90"/>
<proteinExistence type="predicted"/>
<feature type="domain" description="FHA" evidence="1">
    <location>
        <begin position="97"/>
        <end position="161"/>
    </location>
</feature>
<dbReference type="GeneID" id="30988553"/>
<protein>
    <submittedName>
        <fullName evidence="2">SMAD/FHA domain-containing protein</fullName>
    </submittedName>
</protein>
<dbReference type="SMART" id="SM00240">
    <property type="entry name" value="FHA"/>
    <property type="match status" value="1"/>
</dbReference>
<organism evidence="2 3">
    <name type="scientific">Cyberlindnera jadinii (strain ATCC 18201 / CBS 1600 / BCRC 20928 / JCM 3617 / NBRC 0987 / NRRL Y-1542)</name>
    <name type="common">Torula yeast</name>
    <name type="synonym">Candida utilis</name>
    <dbReference type="NCBI Taxonomy" id="983966"/>
    <lineage>
        <taxon>Eukaryota</taxon>
        <taxon>Fungi</taxon>
        <taxon>Dikarya</taxon>
        <taxon>Ascomycota</taxon>
        <taxon>Saccharomycotina</taxon>
        <taxon>Saccharomycetes</taxon>
        <taxon>Phaffomycetales</taxon>
        <taxon>Phaffomycetaceae</taxon>
        <taxon>Cyberlindnera</taxon>
    </lineage>
</organism>
<dbReference type="InterPro" id="IPR050923">
    <property type="entry name" value="Cell_Proc_Reg/RNA_Proc"/>
</dbReference>
<dbReference type="RefSeq" id="XP_020073453.1">
    <property type="nucleotide sequence ID" value="XM_020214157.1"/>
</dbReference>